<evidence type="ECO:0000313" key="2">
    <source>
        <dbReference type="Proteomes" id="UP000228859"/>
    </source>
</evidence>
<evidence type="ECO:0000313" key="1">
    <source>
        <dbReference type="EMBL" id="DAB37737.1"/>
    </source>
</evidence>
<evidence type="ECO:0008006" key="3">
    <source>
        <dbReference type="Google" id="ProtNLM"/>
    </source>
</evidence>
<dbReference type="Proteomes" id="UP000228859">
    <property type="component" value="Unassembled WGS sequence"/>
</dbReference>
<sequence length="262" mass="30252">MHDFHIQQRLLHAALALLDEKNITAFAFGGGTALSAFYWHHRYSTDIDIFLYPDGSSDRLDKLRRDWSDTIESIFSSIGYSGVMRAPGYYLEFTIDDQSKIQFFDVNPYTQTPYTMEHLWGHTLNIETPAEIIAKKIHYRGSKGHPRDIFDIAVAVHHDPTLFSDLTSLGRINEDDLNIFYATLSNICYDEEKTQAYHRDISAMTPNHEYRVLSLGAPEYLLDFVGTLLSLRETKLENDELRIAEECCYEDMVEKISEHNLL</sequence>
<dbReference type="Pfam" id="PF08843">
    <property type="entry name" value="AbiEii"/>
    <property type="match status" value="1"/>
</dbReference>
<gene>
    <name evidence="1" type="ORF">CFH83_09635</name>
</gene>
<proteinExistence type="predicted"/>
<dbReference type="RefSeq" id="WP_299804941.1">
    <property type="nucleotide sequence ID" value="NZ_DLUI01000139.1"/>
</dbReference>
<name>A0A2D3WG72_9BACT</name>
<comment type="caution">
    <text evidence="1">The sequence shown here is derived from an EMBL/GenBank/DDBJ whole genome shotgun (WGS) entry which is preliminary data.</text>
</comment>
<dbReference type="EMBL" id="DLUI01000139">
    <property type="protein sequence ID" value="DAB37737.1"/>
    <property type="molecule type" value="Genomic_DNA"/>
</dbReference>
<dbReference type="Gene3D" id="3.10.450.620">
    <property type="entry name" value="JHP933, nucleotidyltransferase-like core domain"/>
    <property type="match status" value="1"/>
</dbReference>
<organism evidence="1 2">
    <name type="scientific">Sulfuricurvum kujiense</name>
    <dbReference type="NCBI Taxonomy" id="148813"/>
    <lineage>
        <taxon>Bacteria</taxon>
        <taxon>Pseudomonadati</taxon>
        <taxon>Campylobacterota</taxon>
        <taxon>Epsilonproteobacteria</taxon>
        <taxon>Campylobacterales</taxon>
        <taxon>Sulfurimonadaceae</taxon>
        <taxon>Sulfuricurvum</taxon>
    </lineage>
</organism>
<dbReference type="InterPro" id="IPR014942">
    <property type="entry name" value="AbiEii"/>
</dbReference>
<dbReference type="AlphaFoldDB" id="A0A2D3WG72"/>
<protein>
    <recommendedName>
        <fullName evidence="3">Nucleotidyl transferase AbiEii/AbiGii toxin family protein</fullName>
    </recommendedName>
</protein>
<reference evidence="1 2" key="1">
    <citation type="journal article" date="2017" name="Front. Microbiol.">
        <title>Comparative Genomic Analysis of the Class Epsilonproteobacteria and Proposed Reclassification to Epsilonbacteraeota (phyl. nov.).</title>
        <authorList>
            <person name="Waite D.W."/>
            <person name="Vanwonterghem I."/>
            <person name="Rinke C."/>
            <person name="Parks D.H."/>
            <person name="Zhang Y."/>
            <person name="Takai K."/>
            <person name="Sievert S.M."/>
            <person name="Simon J."/>
            <person name="Campbell B.J."/>
            <person name="Hanson T.E."/>
            <person name="Woyke T."/>
            <person name="Klotz M.G."/>
            <person name="Hugenholtz P."/>
        </authorList>
    </citation>
    <scope>NUCLEOTIDE SEQUENCE [LARGE SCALE GENOMIC DNA]</scope>
    <source>
        <strain evidence="1">UBA12443</strain>
    </source>
</reference>
<accession>A0A2D3WG72</accession>